<evidence type="ECO:0000313" key="2">
    <source>
        <dbReference type="EMBL" id="AYU76340.1"/>
    </source>
</evidence>
<feature type="region of interest" description="Disordered" evidence="1">
    <location>
        <begin position="107"/>
        <end position="127"/>
    </location>
</feature>
<feature type="region of interest" description="Disordered" evidence="1">
    <location>
        <begin position="1779"/>
        <end position="1818"/>
    </location>
</feature>
<feature type="compositionally biased region" description="Polar residues" evidence="1">
    <location>
        <begin position="1792"/>
        <end position="1801"/>
    </location>
</feature>
<feature type="compositionally biased region" description="Polar residues" evidence="1">
    <location>
        <begin position="1243"/>
        <end position="1255"/>
    </location>
</feature>
<gene>
    <name evidence="2" type="ORF">LdCL_080008800</name>
</gene>
<dbReference type="VEuPathDB" id="TriTrypDB:LdCL_080008800"/>
<feature type="region of interest" description="Disordered" evidence="1">
    <location>
        <begin position="202"/>
        <end position="224"/>
    </location>
</feature>
<sequence length="1910" mass="202140">MAFTDSSVPPAAGHTGFPALCKAANDDGNEVGTQDPFMVAYPSSSLPPSYSSMIQCVLGRPLPFLPSPLSRKANSRSRSGLGVGGRLRYGTDPISCSGSLQLSYDASAASGPSSLSRTVPQGSSDEASTLGKDYILKEEDAFESPRGTPSVPTALRRSLSPTGAAAVARTMMPAAPVLLRHSHGGKTRLLYADGHVETVVAGGATKPPSKRTHAPSAASHRRMCADDKRNHLRSLPLDAAPLPSPSASGRWLLESFSAVAQVHQQQLPPLVEPIVTPQAAGAASSASPPSHAAERSAVRPMEAESSRQATKFPSWSFVTVEPQQQQVAASITLPHPSGKTPPRLPANFSEGTGKTDHARESTEAGGDEGGHGRMEGFRAMVPAGSPPITAAGAASRYDANEKSIRTSVVSTVGVRPSRSTSNVGEATLSKAADDAKTAVAALQSGVRAELAAEQRAGAQAFASRYARDVSASPSLFSLRFPVRPLSELHAFADRPHHEDAAAAASRGALSTDEPSASFLEHREAASSTRRVEDAPAISPTRAPPPQQQAPDVLLPYAQVTTPSGFTVPELLQDRLLPRETPSLQQKLSKLYAVRGLIDARDSTACRFTVSFMWFVLLRCRKARREQSLVNGYRLLSTAFSNAFPHVALDEALPPLDVLEQLLVELLTCLRYSAGVQSATNTATSAAAASSAASAASSSRRAVELPTSDGFATLTRTSGRTASTSGLLANAAPTSPPASTTHTTSDTPNAASVAAAPSKVPLRLRLHEHAAYFPLLLSPTWSKLVSTGAVDAGSGNGYQESKWAQQQEQPHSSCRQEVQRMLPSEDALAILCKMYQDLWLHHSEYVQLCLYEELLQKQLALQFGTVVMHLQQGAMSAEASTAASTTASFSAGVSQGLRPSATWRPSALASATPIARSEGWGDLRASRSGAPTSGGDLRARKSRNTTAMMTNTAVAAAAAVAPAVMDGILESLLLLVAHATYYNCVFCFPNDVCAGMFDEEFRADVVRWLFVCYHGVYLTHVQVRHWPMPAKGDYADAQLKRRAATELEISALGLLPTCEQQTAGIVRAAVVSGVQGKSSLTAIAEAARSASLFTAAEDGIFDVGGVEANSEARVVYQLDRYGRSAVLHVAELERSMALLQRRHMTGDLCGSYNSQFGPRGVSGSSRTPGNSRGSSAGSATPAPLPSNVHPNLIEMVDTEAGSHRSTARRQTGTKTSRQQKHSSAGFSRRTTGGSPTTAAEPLSQCATLDARSSSSRGAVKQGASIQSGCGMQSPRQRRTPALATAASPHCHQEEEARAQYRTSAAVAVGKSLVTLAAELRRGSQKGRVARATWKATSARSICQENEHRASASARAPHSAGANVSGNAAAAVCAAASKKRNSECPATGVRAHRRELSAGSLLSSNPLCVSPAPIRDYWLSMLLRAPFWWTTRTAIATAAAVAGGEAATSPATLQQHSAQLLLWSSVPIGADGEVVPLQDLCRLQLEPWRALLAVAAVPPISKEAQQAAHQMRVYGKTVPQQQAHLHRMVERQKLHHQCNRQRRSQEDSRELPVFAPPRLALAINAAKTAATPSGPAPSAAGTAELEEPAVSVVPPRFSARWRTASSVGGVADLLFMCSAMLPLTPLNIPADAAELEASTTTATVVTASPPAVAQPRRRGTGEAYESCTPPFYEVCSPSMTPASSHTSYMPAHGKGGERIRWRAQQHRAHRSTAGSSNGCPDSTDVTTLTTAATPITSTFWSMMPSGALAPPALASMHRRTLTNQGLTAHNTAIVTALSRCPGGAGASSNGATSDTRGTTNWPSDSFAAMPAPHTEPKPRSRRLAPLRKEALRRRVQLLADLDTISKRDQVVRQHYTVQHLQLSSAMTYTQSEAMMRRYCAQSRLALERLICGEVGDATAARAVTERTKEFNF</sequence>
<feature type="compositionally biased region" description="Polar residues" evidence="1">
    <location>
        <begin position="1262"/>
        <end position="1273"/>
    </location>
</feature>
<dbReference type="EMBL" id="CP029507">
    <property type="protein sequence ID" value="AYU76340.1"/>
    <property type="molecule type" value="Genomic_DNA"/>
</dbReference>
<dbReference type="VEuPathDB" id="TriTrypDB:LdBPK_080390.1"/>
<feature type="compositionally biased region" description="Polar residues" evidence="1">
    <location>
        <begin position="1207"/>
        <end position="1236"/>
    </location>
</feature>
<dbReference type="VEuPathDB" id="TriTrypDB:LDHU3_08.0450"/>
<feature type="region of interest" description="Disordered" evidence="1">
    <location>
        <begin position="707"/>
        <end position="749"/>
    </location>
</feature>
<feature type="region of interest" description="Disordered" evidence="1">
    <location>
        <begin position="1149"/>
        <end position="1280"/>
    </location>
</feature>
<feature type="compositionally biased region" description="Basic and acidic residues" evidence="1">
    <location>
        <begin position="292"/>
        <end position="305"/>
    </location>
</feature>
<reference evidence="2 3" key="1">
    <citation type="journal article" date="2018" name="Sci. Rep.">
        <title>A complete Leishmania donovani reference genome identifies novel genetic variations associated with virulence.</title>
        <authorList>
            <person name="Lypaczewski P."/>
            <person name="Hoshizaki J."/>
            <person name="Zhang W.-W."/>
            <person name="McCall L.-I."/>
            <person name="Torcivia-Rodriguez J."/>
            <person name="Simonyan V."/>
            <person name="Kaur A."/>
            <person name="Dewar K."/>
            <person name="Matlashewski G."/>
        </authorList>
    </citation>
    <scope>NUCLEOTIDE SEQUENCE [LARGE SCALE GENOMIC DNA]</scope>
    <source>
        <strain evidence="2 3">LdCL</strain>
    </source>
</reference>
<proteinExistence type="predicted"/>
<feature type="compositionally biased region" description="Polar residues" evidence="1">
    <location>
        <begin position="1150"/>
        <end position="1177"/>
    </location>
</feature>
<feature type="region of interest" description="Disordered" evidence="1">
    <location>
        <begin position="520"/>
        <end position="549"/>
    </location>
</feature>
<dbReference type="OrthoDB" id="267475at2759"/>
<feature type="region of interest" description="Disordered" evidence="1">
    <location>
        <begin position="332"/>
        <end position="372"/>
    </location>
</feature>
<evidence type="ECO:0000256" key="1">
    <source>
        <dbReference type="SAM" id="MobiDB-lite"/>
    </source>
</evidence>
<feature type="compositionally biased region" description="Basic and acidic residues" evidence="1">
    <location>
        <begin position="353"/>
        <end position="372"/>
    </location>
</feature>
<protein>
    <submittedName>
        <fullName evidence="2">Uncharacterized protein</fullName>
    </submittedName>
</protein>
<feature type="compositionally biased region" description="Basic and acidic residues" evidence="1">
    <location>
        <begin position="520"/>
        <end position="533"/>
    </location>
</feature>
<organism evidence="2 3">
    <name type="scientific">Leishmania donovani</name>
    <dbReference type="NCBI Taxonomy" id="5661"/>
    <lineage>
        <taxon>Eukaryota</taxon>
        <taxon>Discoba</taxon>
        <taxon>Euglenozoa</taxon>
        <taxon>Kinetoplastea</taxon>
        <taxon>Metakinetoplastina</taxon>
        <taxon>Trypanosomatida</taxon>
        <taxon>Trypanosomatidae</taxon>
        <taxon>Leishmaniinae</taxon>
        <taxon>Leishmania</taxon>
    </lineage>
</organism>
<evidence type="ECO:0000313" key="3">
    <source>
        <dbReference type="Proteomes" id="UP000274082"/>
    </source>
</evidence>
<accession>A0A3S5H646</accession>
<name>A0A3S5H646_LEIDO</name>
<keyword evidence="3" id="KW-1185">Reference proteome</keyword>
<feature type="compositionally biased region" description="Low complexity" evidence="1">
    <location>
        <begin position="278"/>
        <end position="291"/>
    </location>
</feature>
<dbReference type="Proteomes" id="UP000274082">
    <property type="component" value="Chromosome 8"/>
</dbReference>
<feature type="region of interest" description="Disordered" evidence="1">
    <location>
        <begin position="278"/>
        <end position="307"/>
    </location>
</feature>
<feature type="compositionally biased region" description="Low complexity" evidence="1">
    <location>
        <begin position="711"/>
        <end position="749"/>
    </location>
</feature>